<feature type="compositionally biased region" description="Basic residues" evidence="4">
    <location>
        <begin position="332"/>
        <end position="345"/>
    </location>
</feature>
<sequence>MSARRPRTSNRRYAKGKERSLDRDDEGIEKNKQRKRKLSDLLGPPWSEDDLKHFYQSYRRHGKDWKKVAATLPNRTVEMVEVLYNMNKAYLSLPEGAASAAGLIAMMTDHYNILEDSRSLEDENSKEIGVSIPSHQVPARMRDTSVSQQGTRNAGSVPQVSGLSSYGGPSPVKKPRTVSAVNPPRAVGKRTPRITPRVPAIHPQDKPKCGKFPLSEAMEDVEQDSFGESDEVKVALTLASASQRAASPQISRTPACRSDRSRSIPVQNGHASFKTSCHGSGSSGTRHTGSNMDDGGTEESRDTENGVVTKASTSIAVEPKKRSSPAGEAKSKYKKNHRPQTKKGKLSGFDCARSDELKEECSCTEEGTLKGDDAKGVNVSFKSDQAPRKKRPPSQRTKKRNRQLFSGDERSGLDALATLAADLSSLNGLNPSTRLDGEEPSMNILDLRKGSTSETLFQLPSEDLVLKVGPPHGLPEEARNPTMKDFLEGRQEETHSIQDVGSNFESDNQKGKPLAELRRKKKRSLLEKKDQFSDGNSIEHEEKVDTKASNKHSDDRIVGNKSKRSVSGQSLTKCMGRPIKQEQDQDLDCQDVVVGECEVAVGPALDKTACPAKQRNRQKSKSSALSVTCSQCIHTSLTEESHCNKVKITHCLSSEKVRRWCLYEWFYSAIDLPWFRKNDFVGYLNHAGLGHVPRLTRAEWSVIRGSLGKARRLSKRFLQQERKDLESYRDSVRDHYKKVRLGRDGLPTDLPRPLSVGQRVIARHPKTKEVYNGSILTVDEDKCRVQFDRPEMGVELVMDIDCMPINSFENLSDTLFRKNILADNGNRAMEDSKHGIKAWMPTNTCLASRASSNDKLDRPAANISICNSSSSSLLNTLCKQAQAANTVDSVLQVKAAANEAVAAAQQSMLNQPCSLAQVQAKEADIRALADLTRALDKKEAILVELRNMNDDADTNQRDGDAVRSLDMFRKQYATLIVQLKEVNQQVCGALMQLRQRNKYQENCQPPWQRSAVPVVTQTHQGNMEGNAFSLDQFPLAKEVTIHAKHHARLMVNTAVETILSIKDGEDALFKIGAALNQLPKASMSIPQPDVNVKVESSSGGSSGLGGPVNWSNTNHAAGATDPNDGKDSMFLADLMSTCVATLLMVQAFTERQFPPADIAMAFDSILANMRPTSSHNYQLYTEIKHYASLLKNQIIALIPTQPIPVDCPSLPRQIHALCAIYLTALEHEYALFGGCLKND</sequence>
<feature type="compositionally biased region" description="Polar residues" evidence="4">
    <location>
        <begin position="264"/>
        <end position="274"/>
    </location>
</feature>
<evidence type="ECO:0000256" key="4">
    <source>
        <dbReference type="SAM" id="MobiDB-lite"/>
    </source>
</evidence>
<reference evidence="7" key="1">
    <citation type="submission" date="2021-08" db="EMBL/GenBank/DDBJ databases">
        <title>WGS assembly of Ceratopteris richardii.</title>
        <authorList>
            <person name="Marchant D.B."/>
            <person name="Chen G."/>
            <person name="Jenkins J."/>
            <person name="Shu S."/>
            <person name="Leebens-Mack J."/>
            <person name="Grimwood J."/>
            <person name="Schmutz J."/>
            <person name="Soltis P."/>
            <person name="Soltis D."/>
            <person name="Chen Z.-H."/>
        </authorList>
    </citation>
    <scope>NUCLEOTIDE SEQUENCE</scope>
    <source>
        <strain evidence="7">Whitten #5841</strain>
        <tissue evidence="7">Leaf</tissue>
    </source>
</reference>
<dbReference type="OrthoDB" id="2339771at2759"/>
<feature type="compositionally biased region" description="Basic residues" evidence="4">
    <location>
        <begin position="388"/>
        <end position="402"/>
    </location>
</feature>
<evidence type="ECO:0000256" key="3">
    <source>
        <dbReference type="SAM" id="Coils"/>
    </source>
</evidence>
<feature type="compositionally biased region" description="Basic and acidic residues" evidence="4">
    <location>
        <begin position="507"/>
        <end position="517"/>
    </location>
</feature>
<comment type="caution">
    <text evidence="7">The sequence shown here is derived from an EMBL/GenBank/DDBJ whole genome shotgun (WGS) entry which is preliminary data.</text>
</comment>
<dbReference type="PANTHER" id="PTHR21689">
    <property type="entry name" value="LIN-9"/>
    <property type="match status" value="1"/>
</dbReference>
<feature type="domain" description="Myb-like" evidence="5">
    <location>
        <begin position="42"/>
        <end position="90"/>
    </location>
</feature>
<dbReference type="GO" id="GO:0005654">
    <property type="term" value="C:nucleoplasm"/>
    <property type="evidence" value="ECO:0007669"/>
    <property type="project" value="TreeGrafter"/>
</dbReference>
<dbReference type="PANTHER" id="PTHR21689:SF2">
    <property type="entry name" value="PROTEIN LIN-9 HOMOLOG"/>
    <property type="match status" value="1"/>
</dbReference>
<dbReference type="Proteomes" id="UP000825935">
    <property type="component" value="Chromosome 20"/>
</dbReference>
<evidence type="ECO:0000256" key="2">
    <source>
        <dbReference type="ARBA" id="ARBA00023242"/>
    </source>
</evidence>
<dbReference type="InterPro" id="IPR001005">
    <property type="entry name" value="SANT/Myb"/>
</dbReference>
<evidence type="ECO:0000259" key="5">
    <source>
        <dbReference type="SMART" id="SM00717"/>
    </source>
</evidence>
<dbReference type="GO" id="GO:0006351">
    <property type="term" value="P:DNA-templated transcription"/>
    <property type="evidence" value="ECO:0007669"/>
    <property type="project" value="InterPro"/>
</dbReference>
<dbReference type="GO" id="GO:0006357">
    <property type="term" value="P:regulation of transcription by RNA polymerase II"/>
    <property type="evidence" value="ECO:0007669"/>
    <property type="project" value="TreeGrafter"/>
</dbReference>
<feature type="compositionally biased region" description="Polar residues" evidence="4">
    <location>
        <begin position="241"/>
        <end position="252"/>
    </location>
</feature>
<feature type="region of interest" description="Disordered" evidence="4">
    <location>
        <begin position="132"/>
        <end position="209"/>
    </location>
</feature>
<feature type="compositionally biased region" description="Polar residues" evidence="4">
    <location>
        <begin position="497"/>
        <end position="506"/>
    </location>
</feature>
<dbReference type="CDD" id="cd00167">
    <property type="entry name" value="SANT"/>
    <property type="match status" value="1"/>
</dbReference>
<feature type="compositionally biased region" description="Polar residues" evidence="4">
    <location>
        <begin position="144"/>
        <end position="164"/>
    </location>
</feature>
<dbReference type="Gene3D" id="1.20.58.1880">
    <property type="match status" value="1"/>
</dbReference>
<comment type="subcellular location">
    <subcellularLocation>
        <location evidence="1">Nucleus</location>
    </subcellularLocation>
</comment>
<dbReference type="GO" id="GO:0003677">
    <property type="term" value="F:DNA binding"/>
    <property type="evidence" value="ECO:0007669"/>
    <property type="project" value="TreeGrafter"/>
</dbReference>
<dbReference type="GO" id="GO:0017053">
    <property type="term" value="C:transcription repressor complex"/>
    <property type="evidence" value="ECO:0007669"/>
    <property type="project" value="InterPro"/>
</dbReference>
<dbReference type="InterPro" id="IPR010561">
    <property type="entry name" value="LIN-9/ALY1"/>
</dbReference>
<dbReference type="GO" id="GO:0051726">
    <property type="term" value="P:regulation of cell cycle"/>
    <property type="evidence" value="ECO:0007669"/>
    <property type="project" value="TreeGrafter"/>
</dbReference>
<evidence type="ECO:0000256" key="1">
    <source>
        <dbReference type="ARBA" id="ARBA00004123"/>
    </source>
</evidence>
<accession>A0A8T2SCM1</accession>
<name>A0A8T2SCM1_CERRI</name>
<feature type="region of interest" description="Disordered" evidence="4">
    <location>
        <begin position="362"/>
        <end position="410"/>
    </location>
</feature>
<feature type="region of interest" description="Disordered" evidence="4">
    <location>
        <begin position="1092"/>
        <end position="1121"/>
    </location>
</feature>
<proteinExistence type="predicted"/>
<evidence type="ECO:0000313" key="8">
    <source>
        <dbReference type="Proteomes" id="UP000825935"/>
    </source>
</evidence>
<dbReference type="InterPro" id="IPR033471">
    <property type="entry name" value="DIRP"/>
</dbReference>
<dbReference type="OMA" id="DARCEPS"/>
<organism evidence="7 8">
    <name type="scientific">Ceratopteris richardii</name>
    <name type="common">Triangle waterfern</name>
    <dbReference type="NCBI Taxonomy" id="49495"/>
    <lineage>
        <taxon>Eukaryota</taxon>
        <taxon>Viridiplantae</taxon>
        <taxon>Streptophyta</taxon>
        <taxon>Embryophyta</taxon>
        <taxon>Tracheophyta</taxon>
        <taxon>Polypodiopsida</taxon>
        <taxon>Polypodiidae</taxon>
        <taxon>Polypodiales</taxon>
        <taxon>Pteridineae</taxon>
        <taxon>Pteridaceae</taxon>
        <taxon>Parkerioideae</taxon>
        <taxon>Ceratopteris</taxon>
    </lineage>
</organism>
<feature type="region of interest" description="Disordered" evidence="4">
    <location>
        <begin position="241"/>
        <end position="349"/>
    </location>
</feature>
<evidence type="ECO:0000313" key="7">
    <source>
        <dbReference type="EMBL" id="KAH7330850.1"/>
    </source>
</evidence>
<dbReference type="EMBL" id="CM035425">
    <property type="protein sequence ID" value="KAH7330850.1"/>
    <property type="molecule type" value="Genomic_DNA"/>
</dbReference>
<dbReference type="Pfam" id="PF00249">
    <property type="entry name" value="Myb_DNA-binding"/>
    <property type="match status" value="1"/>
</dbReference>
<dbReference type="SMART" id="SM00717">
    <property type="entry name" value="SANT"/>
    <property type="match status" value="1"/>
</dbReference>
<feature type="coiled-coil region" evidence="3">
    <location>
        <begin position="928"/>
        <end position="985"/>
    </location>
</feature>
<dbReference type="Pfam" id="PF06584">
    <property type="entry name" value="DIRP"/>
    <property type="match status" value="1"/>
</dbReference>
<dbReference type="InterPro" id="IPR009057">
    <property type="entry name" value="Homeodomain-like_sf"/>
</dbReference>
<keyword evidence="2" id="KW-0539">Nucleus</keyword>
<keyword evidence="3" id="KW-0175">Coiled coil</keyword>
<evidence type="ECO:0000259" key="6">
    <source>
        <dbReference type="SMART" id="SM01135"/>
    </source>
</evidence>
<keyword evidence="8" id="KW-1185">Reference proteome</keyword>
<feature type="region of interest" description="Disordered" evidence="4">
    <location>
        <begin position="491"/>
        <end position="571"/>
    </location>
</feature>
<dbReference type="SUPFAM" id="SSF46689">
    <property type="entry name" value="Homeodomain-like"/>
    <property type="match status" value="1"/>
</dbReference>
<gene>
    <name evidence="7" type="ORF">KP509_20G005600</name>
</gene>
<feature type="compositionally biased region" description="Basic residues" evidence="4">
    <location>
        <begin position="1"/>
        <end position="14"/>
    </location>
</feature>
<feature type="domain" description="DIRP" evidence="6">
    <location>
        <begin position="666"/>
        <end position="766"/>
    </location>
</feature>
<protein>
    <submittedName>
        <fullName evidence="7">Uncharacterized protein</fullName>
    </submittedName>
</protein>
<feature type="compositionally biased region" description="Basic and acidic residues" evidence="4">
    <location>
        <begin position="524"/>
        <end position="558"/>
    </location>
</feature>
<feature type="compositionally biased region" description="Low complexity" evidence="4">
    <location>
        <begin position="275"/>
        <end position="290"/>
    </location>
</feature>
<feature type="compositionally biased region" description="Basic and acidic residues" evidence="4">
    <location>
        <begin position="362"/>
        <end position="375"/>
    </location>
</feature>
<dbReference type="SMART" id="SM01135">
    <property type="entry name" value="DIRP"/>
    <property type="match status" value="1"/>
</dbReference>
<dbReference type="AlphaFoldDB" id="A0A8T2SCM1"/>
<feature type="region of interest" description="Disordered" evidence="4">
    <location>
        <begin position="1"/>
        <end position="46"/>
    </location>
</feature>